<dbReference type="Gene3D" id="3.10.330.10">
    <property type="match status" value="1"/>
</dbReference>
<dbReference type="InterPro" id="IPR055417">
    <property type="entry name" value="UFD1_N1"/>
</dbReference>
<evidence type="ECO:0000313" key="5">
    <source>
        <dbReference type="EMBL" id="CRZ10357.1"/>
    </source>
</evidence>
<organism evidence="5">
    <name type="scientific">Spongospora subterranea</name>
    <dbReference type="NCBI Taxonomy" id="70186"/>
    <lineage>
        <taxon>Eukaryota</taxon>
        <taxon>Sar</taxon>
        <taxon>Rhizaria</taxon>
        <taxon>Endomyxa</taxon>
        <taxon>Phytomyxea</taxon>
        <taxon>Plasmodiophorida</taxon>
        <taxon>Plasmodiophoridae</taxon>
        <taxon>Spongospora</taxon>
    </lineage>
</organism>
<dbReference type="PANTHER" id="PTHR12555">
    <property type="entry name" value="UBIQUITIN FUSION DEGRADATON PROTEIN 1"/>
    <property type="match status" value="1"/>
</dbReference>
<proteinExistence type="inferred from homology"/>
<dbReference type="Pfam" id="PF23625">
    <property type="entry name" value="UIM_2"/>
    <property type="match status" value="1"/>
</dbReference>
<dbReference type="PANTHER" id="PTHR12555:SF13">
    <property type="entry name" value="UBIQUITIN RECOGNITION FACTOR IN ER-ASSOCIATED DEGRADATION PROTEIN 1"/>
    <property type="match status" value="1"/>
</dbReference>
<name>A0A0H5R9K1_9EUKA</name>
<keyword evidence="2" id="KW-0833">Ubl conjugation pathway</keyword>
<dbReference type="GO" id="GO:0031593">
    <property type="term" value="F:polyubiquitin modification-dependent protein binding"/>
    <property type="evidence" value="ECO:0007669"/>
    <property type="project" value="TreeGrafter"/>
</dbReference>
<dbReference type="InterPro" id="IPR055418">
    <property type="entry name" value="UFD1_N2"/>
</dbReference>
<dbReference type="Pfam" id="PF24842">
    <property type="entry name" value="UFD1_N2"/>
    <property type="match status" value="1"/>
</dbReference>
<dbReference type="GO" id="GO:0006511">
    <property type="term" value="P:ubiquitin-dependent protein catabolic process"/>
    <property type="evidence" value="ECO:0007669"/>
    <property type="project" value="InterPro"/>
</dbReference>
<dbReference type="GO" id="GO:0034098">
    <property type="term" value="C:VCP-NPL4-UFD1 AAA ATPase complex"/>
    <property type="evidence" value="ECO:0007669"/>
    <property type="project" value="TreeGrafter"/>
</dbReference>
<accession>A0A0H5R9K1</accession>
<dbReference type="EMBL" id="HACM01009915">
    <property type="protein sequence ID" value="CRZ10357.1"/>
    <property type="molecule type" value="Transcribed_RNA"/>
</dbReference>
<evidence type="ECO:0000256" key="1">
    <source>
        <dbReference type="ARBA" id="ARBA00006043"/>
    </source>
</evidence>
<feature type="domain" description="Ubiquitin fusion degradation protein UFD1 N-terminal subdomain 2" evidence="4">
    <location>
        <begin position="107"/>
        <end position="186"/>
    </location>
</feature>
<dbReference type="InterPro" id="IPR003903">
    <property type="entry name" value="UIM_dom"/>
</dbReference>
<evidence type="ECO:0008006" key="6">
    <source>
        <dbReference type="Google" id="ProtNLM"/>
    </source>
</evidence>
<sequence length="609" mass="67371">MAGFEVTMPAYSALFLASGKDVEEGDKIVLPDTVLRSLLLRFGNNPMPSPVIFKISNVVFGRVSHCGVLEFTAQDDAAFLPNWMMENLLLSDGAEVKLSLIGLPKLTFVRLQPTQFAFTKIPNPKAALEEALHKFTALTRGDTIMVKYHHDDYLLHVTAVQPDNASLEPPAGCVIDTTLEVDFDSPLEEAPKEEPIAVIEVDHSEQGHVMADQYKFFRVKIRDPTLGFKIVIETRTPDARPDIYVSTKVDRPSAISGTFSGNIDNPVVVYPDTPGFSSSWYYIAVHSYGVAAAFSLTTSQVEPPADSVSVGKQLGSSSVVSEIQDPNSIRCDNCMRPIPKAAFDRHSIVCARNNWACPICHKVMSVRDKANHNHCDQCDRIFANGEREKHNALFHVEVVCKCGQKFDSATLPDHQANNCQFRLKPCKWCCDSFPFNQVWDHEQMCGSKTVPCLLCSRNISRRMMDVHKATEHGINPCIDATGNRNTAESVAQQERNLRAQQLVHSYGVDSNDDSMLARAIAASLEERLPSTANDNEDVFLRAIGEEAPQAPLRPTVANHDSDLEMAIAESMNGNVDHELQRAIAASMDVDDETQRDIERAIAASLAEHH</sequence>
<evidence type="ECO:0000259" key="4">
    <source>
        <dbReference type="Pfam" id="PF24842"/>
    </source>
</evidence>
<feature type="domain" description="Ubiquitin fusion degradation protein UFD1 N-terminal subdomain 1" evidence="3">
    <location>
        <begin position="8"/>
        <end position="102"/>
    </location>
</feature>
<dbReference type="GO" id="GO:0036503">
    <property type="term" value="P:ERAD pathway"/>
    <property type="evidence" value="ECO:0007669"/>
    <property type="project" value="TreeGrafter"/>
</dbReference>
<evidence type="ECO:0000259" key="3">
    <source>
        <dbReference type="Pfam" id="PF03152"/>
    </source>
</evidence>
<comment type="similarity">
    <text evidence="1">Belongs to the UFD1 family.</text>
</comment>
<reference evidence="5" key="1">
    <citation type="submission" date="2015-04" db="EMBL/GenBank/DDBJ databases">
        <title>The genome sequence of the plant pathogenic Rhizarian Plasmodiophora brassicae reveals insights in its biotrophic life cycle and the origin of chitin synthesis.</title>
        <authorList>
            <person name="Schwelm A."/>
            <person name="Fogelqvist J."/>
            <person name="Knaust A."/>
            <person name="Julke S."/>
            <person name="Lilja T."/>
            <person name="Dhandapani V."/>
            <person name="Bonilla-Rosso G."/>
            <person name="Karlsson M."/>
            <person name="Shevchenko A."/>
            <person name="Choi S.R."/>
            <person name="Kim H.G."/>
            <person name="Park J.Y."/>
            <person name="Lim Y.P."/>
            <person name="Ludwig-Muller J."/>
            <person name="Dixelius C."/>
        </authorList>
    </citation>
    <scope>NUCLEOTIDE SEQUENCE</scope>
    <source>
        <tissue evidence="5">Potato root galls</tissue>
    </source>
</reference>
<dbReference type="Gene3D" id="3.30.40.10">
    <property type="entry name" value="Zinc/RING finger domain, C3HC4 (zinc finger)"/>
    <property type="match status" value="1"/>
</dbReference>
<dbReference type="AlphaFoldDB" id="A0A0H5R9K1"/>
<protein>
    <recommendedName>
        <fullName evidence="6">Ubiquitin fusion degradation protein UFD1</fullName>
    </recommendedName>
</protein>
<dbReference type="InterPro" id="IPR042299">
    <property type="entry name" value="Ufd1-like_Nn"/>
</dbReference>
<dbReference type="InterPro" id="IPR013083">
    <property type="entry name" value="Znf_RING/FYVE/PHD"/>
</dbReference>
<evidence type="ECO:0000256" key="2">
    <source>
        <dbReference type="ARBA" id="ARBA00022786"/>
    </source>
</evidence>
<dbReference type="Gene3D" id="2.40.40.50">
    <property type="entry name" value="Ubiquitin fusion degradation protein UFD1, N-terminal domain"/>
    <property type="match status" value="1"/>
</dbReference>
<dbReference type="Pfam" id="PF03152">
    <property type="entry name" value="UFD1_N1"/>
    <property type="match status" value="1"/>
</dbReference>
<dbReference type="Pfam" id="PF02809">
    <property type="entry name" value="UIM"/>
    <property type="match status" value="3"/>
</dbReference>
<dbReference type="InterPro" id="IPR004854">
    <property type="entry name" value="Ufd1-like"/>
</dbReference>